<feature type="compositionally biased region" description="Basic residues" evidence="1">
    <location>
        <begin position="112"/>
        <end position="129"/>
    </location>
</feature>
<dbReference type="AlphaFoldDB" id="A0A813GHA0"/>
<keyword evidence="2" id="KW-1133">Transmembrane helix</keyword>
<sequence length="413" mass="44273">AAYILNDGMNKSPLIEIALWSLLCVAASTVPAAIQNDLEGHASDGRLQFPDPFLMMGLSGLLGASLLQFALRFVTPVRTASLPPAPIRTLSFDDDERGRSEERGESSSRGGSRSRSRSKSSGGRRRRKRDPAEDYVEPDWKVFGILGVMCGVETGLTAIFRELFPEAAERELLALTPPSMLMAGLLAGSQQSEPRMSLAIGLASLGGFLAPLGSPEVEFWPLVLAVLIRLLSMMRWVFTNNILPPMTLTPSHRCSAMLKLAANMAVPGGVVCLELATLTHVHCYLELSQLPGKGMVLLKLLWMGICQVVVLVSQLQLARLASLPMIGLLQPLGSVVLLVSTFCSAGLQQALPTVVPSWANWAGVLFCGASACSYYKATVARSDVQDQTAYGRLAGGEFASNGSCAEESEYEDA</sequence>
<feature type="region of interest" description="Disordered" evidence="1">
    <location>
        <begin position="85"/>
        <end position="131"/>
    </location>
</feature>
<keyword evidence="2" id="KW-0812">Transmembrane</keyword>
<feature type="compositionally biased region" description="Basic and acidic residues" evidence="1">
    <location>
        <begin position="96"/>
        <end position="106"/>
    </location>
</feature>
<feature type="transmembrane region" description="Helical" evidence="2">
    <location>
        <begin position="219"/>
        <end position="239"/>
    </location>
</feature>
<gene>
    <name evidence="3" type="ORF">PGLA1383_LOCUS43281</name>
</gene>
<feature type="transmembrane region" description="Helical" evidence="2">
    <location>
        <begin position="300"/>
        <end position="320"/>
    </location>
</feature>
<evidence type="ECO:0000256" key="2">
    <source>
        <dbReference type="SAM" id="Phobius"/>
    </source>
</evidence>
<feature type="transmembrane region" description="Helical" evidence="2">
    <location>
        <begin position="260"/>
        <end position="280"/>
    </location>
</feature>
<feature type="transmembrane region" description="Helical" evidence="2">
    <location>
        <begin position="54"/>
        <end position="74"/>
    </location>
</feature>
<name>A0A813GHA0_POLGL</name>
<evidence type="ECO:0000313" key="4">
    <source>
        <dbReference type="Proteomes" id="UP000654075"/>
    </source>
</evidence>
<feature type="transmembrane region" description="Helical" evidence="2">
    <location>
        <begin position="357"/>
        <end position="375"/>
    </location>
</feature>
<accession>A0A813GHA0</accession>
<feature type="non-terminal residue" evidence="3">
    <location>
        <position position="413"/>
    </location>
</feature>
<feature type="transmembrane region" description="Helical" evidence="2">
    <location>
        <begin position="196"/>
        <end position="213"/>
    </location>
</feature>
<comment type="caution">
    <text evidence="3">The sequence shown here is derived from an EMBL/GenBank/DDBJ whole genome shotgun (WGS) entry which is preliminary data.</text>
</comment>
<reference evidence="3" key="1">
    <citation type="submission" date="2021-02" db="EMBL/GenBank/DDBJ databases">
        <authorList>
            <person name="Dougan E. K."/>
            <person name="Rhodes N."/>
            <person name="Thang M."/>
            <person name="Chan C."/>
        </authorList>
    </citation>
    <scope>NUCLEOTIDE SEQUENCE</scope>
</reference>
<dbReference type="Proteomes" id="UP000654075">
    <property type="component" value="Unassembled WGS sequence"/>
</dbReference>
<keyword evidence="2" id="KW-0472">Membrane</keyword>
<keyword evidence="4" id="KW-1185">Reference proteome</keyword>
<protein>
    <recommendedName>
        <fullName evidence="5">EamA domain-containing protein</fullName>
    </recommendedName>
</protein>
<evidence type="ECO:0008006" key="5">
    <source>
        <dbReference type="Google" id="ProtNLM"/>
    </source>
</evidence>
<evidence type="ECO:0000313" key="3">
    <source>
        <dbReference type="EMBL" id="CAE8626345.1"/>
    </source>
</evidence>
<feature type="transmembrane region" description="Helical" evidence="2">
    <location>
        <begin position="14"/>
        <end position="34"/>
    </location>
</feature>
<proteinExistence type="predicted"/>
<evidence type="ECO:0000256" key="1">
    <source>
        <dbReference type="SAM" id="MobiDB-lite"/>
    </source>
</evidence>
<dbReference type="EMBL" id="CAJNNV010028959">
    <property type="protein sequence ID" value="CAE8626345.1"/>
    <property type="molecule type" value="Genomic_DNA"/>
</dbReference>
<organism evidence="3 4">
    <name type="scientific">Polarella glacialis</name>
    <name type="common">Dinoflagellate</name>
    <dbReference type="NCBI Taxonomy" id="89957"/>
    <lineage>
        <taxon>Eukaryota</taxon>
        <taxon>Sar</taxon>
        <taxon>Alveolata</taxon>
        <taxon>Dinophyceae</taxon>
        <taxon>Suessiales</taxon>
        <taxon>Suessiaceae</taxon>
        <taxon>Polarella</taxon>
    </lineage>
</organism>